<organism evidence="4 5">
    <name type="scientific">Paenibacillus nuruki</name>
    <dbReference type="NCBI Taxonomy" id="1886670"/>
    <lineage>
        <taxon>Bacteria</taxon>
        <taxon>Bacillati</taxon>
        <taxon>Bacillota</taxon>
        <taxon>Bacilli</taxon>
        <taxon>Bacillales</taxon>
        <taxon>Paenibacillaceae</taxon>
        <taxon>Paenibacillus</taxon>
    </lineage>
</organism>
<dbReference type="PROSITE" id="PS50977">
    <property type="entry name" value="HTH_TETR_2"/>
    <property type="match status" value="1"/>
</dbReference>
<dbReference type="Gene3D" id="1.10.357.10">
    <property type="entry name" value="Tetracycline Repressor, domain 2"/>
    <property type="match status" value="1"/>
</dbReference>
<dbReference type="AlphaFoldDB" id="A0A1E3L2M7"/>
<proteinExistence type="predicted"/>
<gene>
    <name evidence="4" type="ORF">PTI45_03345</name>
</gene>
<keyword evidence="1 2" id="KW-0238">DNA-binding</keyword>
<evidence type="ECO:0000256" key="2">
    <source>
        <dbReference type="PROSITE-ProRule" id="PRU00335"/>
    </source>
</evidence>
<evidence type="ECO:0000259" key="3">
    <source>
        <dbReference type="PROSITE" id="PS50977"/>
    </source>
</evidence>
<keyword evidence="5" id="KW-1185">Reference proteome</keyword>
<dbReference type="Proteomes" id="UP000094578">
    <property type="component" value="Unassembled WGS sequence"/>
</dbReference>
<dbReference type="RefSeq" id="WP_069328737.1">
    <property type="nucleotide sequence ID" value="NZ_MDER01000064.1"/>
</dbReference>
<dbReference type="STRING" id="1886670.PTI45_03345"/>
<dbReference type="InterPro" id="IPR050624">
    <property type="entry name" value="HTH-type_Tx_Regulator"/>
</dbReference>
<dbReference type="InterPro" id="IPR009057">
    <property type="entry name" value="Homeodomain-like_sf"/>
</dbReference>
<dbReference type="GO" id="GO:0003677">
    <property type="term" value="F:DNA binding"/>
    <property type="evidence" value="ECO:0007669"/>
    <property type="project" value="UniProtKB-UniRule"/>
</dbReference>
<evidence type="ECO:0000256" key="1">
    <source>
        <dbReference type="ARBA" id="ARBA00023125"/>
    </source>
</evidence>
<dbReference type="InterPro" id="IPR039532">
    <property type="entry name" value="TetR_C_Firmicutes"/>
</dbReference>
<dbReference type="PANTHER" id="PTHR43479">
    <property type="entry name" value="ACREF/ENVCD OPERON REPRESSOR-RELATED"/>
    <property type="match status" value="1"/>
</dbReference>
<dbReference type="InterPro" id="IPR001647">
    <property type="entry name" value="HTH_TetR"/>
</dbReference>
<dbReference type="SUPFAM" id="SSF46689">
    <property type="entry name" value="Homeodomain-like"/>
    <property type="match status" value="1"/>
</dbReference>
<feature type="domain" description="HTH tetR-type" evidence="3">
    <location>
        <begin position="7"/>
        <end position="67"/>
    </location>
</feature>
<name>A0A1E3L2M7_9BACL</name>
<feature type="DNA-binding region" description="H-T-H motif" evidence="2">
    <location>
        <begin position="30"/>
        <end position="49"/>
    </location>
</feature>
<accession>A0A1E3L2M7</accession>
<comment type="caution">
    <text evidence="4">The sequence shown here is derived from an EMBL/GenBank/DDBJ whole genome shotgun (WGS) entry which is preliminary data.</text>
</comment>
<dbReference type="PATRIC" id="fig|1886670.3.peg.3403"/>
<evidence type="ECO:0000313" key="4">
    <source>
        <dbReference type="EMBL" id="ODP27220.1"/>
    </source>
</evidence>
<dbReference type="Pfam" id="PF14278">
    <property type="entry name" value="TetR_C_8"/>
    <property type="match status" value="1"/>
</dbReference>
<sequence>MSDRRIRKSKQALTAALIELLQQKEFRSISITDIVAVADVNRGTFYKHYTYKEDLLDELVESVIIDLRDSYEEPYRHVTTLIIQELVASAVKIFDHVYKHRSFYQLISNSNALPGFQQRLCNELQNLSLQDYRNEEARNAMIELGINPELYASYQAYAIWGLIIAWIQNDFEHSTHYMSEQLLKILNQQSTFRPTHE</sequence>
<evidence type="ECO:0000313" key="5">
    <source>
        <dbReference type="Proteomes" id="UP000094578"/>
    </source>
</evidence>
<reference evidence="4 5" key="1">
    <citation type="submission" date="2016-08" db="EMBL/GenBank/DDBJ databases">
        <title>Genome sequencing of Paenibacillus sp. TI45-13ar, isolated from Korean traditional nuruk.</title>
        <authorList>
            <person name="Kim S.-J."/>
        </authorList>
    </citation>
    <scope>NUCLEOTIDE SEQUENCE [LARGE SCALE GENOMIC DNA]</scope>
    <source>
        <strain evidence="4 5">TI45-13ar</strain>
    </source>
</reference>
<dbReference type="PANTHER" id="PTHR43479:SF7">
    <property type="entry name" value="TETR-FAMILY TRANSCRIPTIONAL REGULATOR"/>
    <property type="match status" value="1"/>
</dbReference>
<protein>
    <submittedName>
        <fullName evidence="4">Putative HTH-type transcriptional regulator YxbF</fullName>
    </submittedName>
</protein>
<dbReference type="EMBL" id="MDER01000064">
    <property type="protein sequence ID" value="ODP27220.1"/>
    <property type="molecule type" value="Genomic_DNA"/>
</dbReference>
<dbReference type="Pfam" id="PF00440">
    <property type="entry name" value="TetR_N"/>
    <property type="match status" value="1"/>
</dbReference>